<evidence type="ECO:0000313" key="1">
    <source>
        <dbReference type="EMBL" id="GEL69151.1"/>
    </source>
</evidence>
<dbReference type="EMBL" id="FNAJ01000001">
    <property type="protein sequence ID" value="SDD34591.1"/>
    <property type="molecule type" value="Genomic_DNA"/>
</dbReference>
<proteinExistence type="predicted"/>
<keyword evidence="3" id="KW-1185">Reference proteome</keyword>
<gene>
    <name evidence="1" type="ORF">MVI01_09350</name>
    <name evidence="2" type="ORF">SAMN04488504_101514</name>
</gene>
<dbReference type="AlphaFoldDB" id="A0A511H6J9"/>
<evidence type="ECO:0000313" key="2">
    <source>
        <dbReference type="EMBL" id="SDD34591.1"/>
    </source>
</evidence>
<evidence type="ECO:0008006" key="5">
    <source>
        <dbReference type="Google" id="ProtNLM"/>
    </source>
</evidence>
<dbReference type="Proteomes" id="UP000321224">
    <property type="component" value="Unassembled WGS sequence"/>
</dbReference>
<organism evidence="1 4">
    <name type="scientific">Myxococcus virescens</name>
    <dbReference type="NCBI Taxonomy" id="83456"/>
    <lineage>
        <taxon>Bacteria</taxon>
        <taxon>Pseudomonadati</taxon>
        <taxon>Myxococcota</taxon>
        <taxon>Myxococcia</taxon>
        <taxon>Myxococcales</taxon>
        <taxon>Cystobacterineae</taxon>
        <taxon>Myxococcaceae</taxon>
        <taxon>Myxococcus</taxon>
    </lineage>
</organism>
<dbReference type="Proteomes" id="UP000198717">
    <property type="component" value="Unassembled WGS sequence"/>
</dbReference>
<name>A0A511H6J9_9BACT</name>
<reference evidence="1 4" key="2">
    <citation type="submission" date="2019-07" db="EMBL/GenBank/DDBJ databases">
        <title>Whole genome shotgun sequence of Myxococcus virescens NBRC 100334.</title>
        <authorList>
            <person name="Hosoyama A."/>
            <person name="Uohara A."/>
            <person name="Ohji S."/>
            <person name="Ichikawa N."/>
        </authorList>
    </citation>
    <scope>NUCLEOTIDE SEQUENCE [LARGE SCALE GENOMIC DNA]</scope>
    <source>
        <strain evidence="1 4">NBRC 100334</strain>
    </source>
</reference>
<evidence type="ECO:0000313" key="4">
    <source>
        <dbReference type="Proteomes" id="UP000321224"/>
    </source>
</evidence>
<evidence type="ECO:0000313" key="3">
    <source>
        <dbReference type="Proteomes" id="UP000198717"/>
    </source>
</evidence>
<reference evidence="2 3" key="1">
    <citation type="submission" date="2016-10" db="EMBL/GenBank/DDBJ databases">
        <authorList>
            <person name="Varghese N."/>
            <person name="Submissions S."/>
        </authorList>
    </citation>
    <scope>NUCLEOTIDE SEQUENCE [LARGE SCALE GENOMIC DNA]</scope>
    <source>
        <strain evidence="2 3">DSM 2260</strain>
    </source>
</reference>
<sequence length="149" mass="16048">MCKLSSMENESSLHCCAMWGPLAAIVLSALGCGGSAHSTVARQPVYLAQAQCGPMDSTVSCCVKTHPATPERCGLTASEVSKYLVPMKAVESASEASEEAIPEWKQVCIDAYAQCQEQGWSGSCYDCFRYCEGQHEWPVDKCRRLKGGG</sequence>
<accession>A0A511H6J9</accession>
<protein>
    <recommendedName>
        <fullName evidence="5">Lipoprotein</fullName>
    </recommendedName>
</protein>
<comment type="caution">
    <text evidence="1">The sequence shown here is derived from an EMBL/GenBank/DDBJ whole genome shotgun (WGS) entry which is preliminary data.</text>
</comment>
<dbReference type="EMBL" id="BJVY01000003">
    <property type="protein sequence ID" value="GEL69151.1"/>
    <property type="molecule type" value="Genomic_DNA"/>
</dbReference>
<dbReference type="PROSITE" id="PS51257">
    <property type="entry name" value="PROKAR_LIPOPROTEIN"/>
    <property type="match status" value="1"/>
</dbReference>